<reference evidence="1" key="1">
    <citation type="submission" date="2020-05" db="EMBL/GenBank/DDBJ databases">
        <authorList>
            <person name="Rincon C."/>
            <person name="Sanders R I."/>
            <person name="Robbins C."/>
            <person name="Chaturvedi A."/>
        </authorList>
    </citation>
    <scope>NUCLEOTIDE SEQUENCE</scope>
    <source>
        <strain evidence="1">CHB12</strain>
    </source>
</reference>
<dbReference type="VEuPathDB" id="FungiDB:RhiirFUN_020291"/>
<accession>A0A915ZDW1</accession>
<protein>
    <submittedName>
        <fullName evidence="1">Uncharacterized protein</fullName>
    </submittedName>
</protein>
<evidence type="ECO:0000313" key="2">
    <source>
        <dbReference type="Proteomes" id="UP000684084"/>
    </source>
</evidence>
<gene>
    <name evidence="1" type="ORF">CHRIB12_LOCUS13654</name>
</gene>
<dbReference type="AlphaFoldDB" id="A0A915ZDW1"/>
<organism evidence="1 2">
    <name type="scientific">Rhizophagus irregularis</name>
    <dbReference type="NCBI Taxonomy" id="588596"/>
    <lineage>
        <taxon>Eukaryota</taxon>
        <taxon>Fungi</taxon>
        <taxon>Fungi incertae sedis</taxon>
        <taxon>Mucoromycota</taxon>
        <taxon>Glomeromycotina</taxon>
        <taxon>Glomeromycetes</taxon>
        <taxon>Glomerales</taxon>
        <taxon>Glomeraceae</taxon>
        <taxon>Rhizophagus</taxon>
    </lineage>
</organism>
<dbReference type="EMBL" id="CAGKOT010000031">
    <property type="protein sequence ID" value="CAB5372670.1"/>
    <property type="molecule type" value="Genomic_DNA"/>
</dbReference>
<sequence length="285" mass="33411">MSKLQIFLHTDDPSEQVYVVVLALKTHTFFNIKISSPREIIGKYKDSLKNCYMIFMIDCNEAFKIAKSEANFRKNSECFKDFSSLWSIAPKKVQDEYKQVFKNYRKLIPINQNFIAFRYQENVNKNIQKKCILKNSKVQDNNGFKPQPEVIQIENFEIIQPVGNVDFTNNNLENLFHLVQFENSDESSIINNVNYQQQEAVQFEATLAQNDNDFIPDNIGFTEENGNLFYLSQDSIDSNNLISQPIQFENSEINLFNKTNNFTQQQEPIQYNTVYLGKPTLFYFR</sequence>
<dbReference type="OrthoDB" id="2319487at2759"/>
<comment type="caution">
    <text evidence="1">The sequence shown here is derived from an EMBL/GenBank/DDBJ whole genome shotgun (WGS) entry which is preliminary data.</text>
</comment>
<evidence type="ECO:0000313" key="1">
    <source>
        <dbReference type="EMBL" id="CAB5372670.1"/>
    </source>
</evidence>
<name>A0A915ZDW1_9GLOM</name>
<dbReference type="Proteomes" id="UP000684084">
    <property type="component" value="Unassembled WGS sequence"/>
</dbReference>
<proteinExistence type="predicted"/>